<accession>A0A6H5HA09</accession>
<dbReference type="Proteomes" id="UP000479000">
    <property type="component" value="Unassembled WGS sequence"/>
</dbReference>
<sequence length="50" mass="5735">MRVDRPNVFVSKSTTKLYPSRPSGSNLCIPITTCTVRTFWIQHGRAYNHP</sequence>
<evidence type="ECO:0000313" key="1">
    <source>
        <dbReference type="EMBL" id="CAB0012844.1"/>
    </source>
</evidence>
<proteinExistence type="predicted"/>
<gene>
    <name evidence="1" type="ORF">NTEN_LOCUS17538</name>
</gene>
<reference evidence="1 2" key="1">
    <citation type="submission" date="2020-02" db="EMBL/GenBank/DDBJ databases">
        <authorList>
            <person name="Ferguson B K."/>
        </authorList>
    </citation>
    <scope>NUCLEOTIDE SEQUENCE [LARGE SCALE GENOMIC DNA]</scope>
</reference>
<dbReference type="AlphaFoldDB" id="A0A6H5HA09"/>
<organism evidence="1 2">
    <name type="scientific">Nesidiocoris tenuis</name>
    <dbReference type="NCBI Taxonomy" id="355587"/>
    <lineage>
        <taxon>Eukaryota</taxon>
        <taxon>Metazoa</taxon>
        <taxon>Ecdysozoa</taxon>
        <taxon>Arthropoda</taxon>
        <taxon>Hexapoda</taxon>
        <taxon>Insecta</taxon>
        <taxon>Pterygota</taxon>
        <taxon>Neoptera</taxon>
        <taxon>Paraneoptera</taxon>
        <taxon>Hemiptera</taxon>
        <taxon>Heteroptera</taxon>
        <taxon>Panheteroptera</taxon>
        <taxon>Cimicomorpha</taxon>
        <taxon>Miridae</taxon>
        <taxon>Dicyphina</taxon>
        <taxon>Nesidiocoris</taxon>
    </lineage>
</organism>
<keyword evidence="2" id="KW-1185">Reference proteome</keyword>
<name>A0A6H5HA09_9HEMI</name>
<protein>
    <submittedName>
        <fullName evidence="1">Uncharacterized protein</fullName>
    </submittedName>
</protein>
<evidence type="ECO:0000313" key="2">
    <source>
        <dbReference type="Proteomes" id="UP000479000"/>
    </source>
</evidence>
<dbReference type="EMBL" id="CADCXU010025651">
    <property type="protein sequence ID" value="CAB0012844.1"/>
    <property type="molecule type" value="Genomic_DNA"/>
</dbReference>